<dbReference type="PROSITE" id="PS51257">
    <property type="entry name" value="PROKAR_LIPOPROTEIN"/>
    <property type="match status" value="1"/>
</dbReference>
<organism evidence="3 4">
    <name type="scientific">Mycolicibacterium grossiae</name>
    <dbReference type="NCBI Taxonomy" id="1552759"/>
    <lineage>
        <taxon>Bacteria</taxon>
        <taxon>Bacillati</taxon>
        <taxon>Actinomycetota</taxon>
        <taxon>Actinomycetes</taxon>
        <taxon>Mycobacteriales</taxon>
        <taxon>Mycobacteriaceae</taxon>
        <taxon>Mycolicibacterium</taxon>
    </lineage>
</organism>
<accession>A0A1E8QB37</accession>
<feature type="signal peptide" evidence="2">
    <location>
        <begin position="1"/>
        <end position="21"/>
    </location>
</feature>
<keyword evidence="4" id="KW-1185">Reference proteome</keyword>
<comment type="caution">
    <text evidence="3">The sequence shown here is derived from an EMBL/GenBank/DDBJ whole genome shotgun (WGS) entry which is preliminary data.</text>
</comment>
<name>A0A1E8QB37_9MYCO</name>
<keyword evidence="2" id="KW-0732">Signal</keyword>
<protein>
    <recommendedName>
        <fullName evidence="5">LppI</fullName>
    </recommendedName>
</protein>
<evidence type="ECO:0000313" key="3">
    <source>
        <dbReference type="EMBL" id="OFJ55491.1"/>
    </source>
</evidence>
<evidence type="ECO:0000313" key="4">
    <source>
        <dbReference type="Proteomes" id="UP000178953"/>
    </source>
</evidence>
<feature type="region of interest" description="Disordered" evidence="1">
    <location>
        <begin position="17"/>
        <end position="55"/>
    </location>
</feature>
<feature type="chain" id="PRO_5030027202" description="LppI" evidence="2">
    <location>
        <begin position="22"/>
        <end position="227"/>
    </location>
</feature>
<gene>
    <name evidence="3" type="ORF">BEL07_01820</name>
</gene>
<proteinExistence type="predicted"/>
<feature type="compositionally biased region" description="Low complexity" evidence="1">
    <location>
        <begin position="24"/>
        <end position="53"/>
    </location>
</feature>
<dbReference type="Proteomes" id="UP000178953">
    <property type="component" value="Unassembled WGS sequence"/>
</dbReference>
<sequence length="227" mass="22954">MRLAVLLGASALVAACSPTSGDEPSTPALTTPSTSVTSSASSRFPSSSVVPTTAPGPGSPIAAVIAWVEAGAPTDVADYHAATRDGVRTDLGADVAFTGPAGTPNCMTDARADGALACLVDLRDPPPRPAEVYGQWKGNWVDFDGPSVVVGSAHGDPGRFGNGVGAELPPGASLTFGDYRCRTDEAAVWCVDYAHRSAVSFAADGIGTFGCLRATPAPADVGRRYAC</sequence>
<reference evidence="3 4" key="1">
    <citation type="submission" date="2016-09" db="EMBL/GenBank/DDBJ databases">
        <title>genome sequence of Mycobacterium sp. 739 SCH.</title>
        <authorList>
            <person name="Greninger A.L."/>
            <person name="Qin X."/>
            <person name="Jerome K."/>
            <person name="Vora S."/>
            <person name="Quinn K."/>
        </authorList>
    </citation>
    <scope>NUCLEOTIDE SEQUENCE [LARGE SCALE GENOMIC DNA]</scope>
    <source>
        <strain evidence="3 4">SCH</strain>
    </source>
</reference>
<evidence type="ECO:0008006" key="5">
    <source>
        <dbReference type="Google" id="ProtNLM"/>
    </source>
</evidence>
<dbReference type="EMBL" id="MCHX01000003">
    <property type="protein sequence ID" value="OFJ55491.1"/>
    <property type="molecule type" value="Genomic_DNA"/>
</dbReference>
<dbReference type="OrthoDB" id="4539803at2"/>
<dbReference type="RefSeq" id="WP_070351481.1">
    <property type="nucleotide sequence ID" value="NZ_CP043474.1"/>
</dbReference>
<evidence type="ECO:0000256" key="1">
    <source>
        <dbReference type="SAM" id="MobiDB-lite"/>
    </source>
</evidence>
<dbReference type="AlphaFoldDB" id="A0A1E8QB37"/>
<evidence type="ECO:0000256" key="2">
    <source>
        <dbReference type="SAM" id="SignalP"/>
    </source>
</evidence>